<evidence type="ECO:0000256" key="2">
    <source>
        <dbReference type="ARBA" id="ARBA00022840"/>
    </source>
</evidence>
<dbReference type="InterPro" id="IPR027417">
    <property type="entry name" value="P-loop_NTPase"/>
</dbReference>
<dbReference type="PROSITE" id="PS00211">
    <property type="entry name" value="ABC_TRANSPORTER_1"/>
    <property type="match status" value="1"/>
</dbReference>
<dbReference type="GO" id="GO:0016887">
    <property type="term" value="F:ATP hydrolysis activity"/>
    <property type="evidence" value="ECO:0007669"/>
    <property type="project" value="InterPro"/>
</dbReference>
<dbReference type="RefSeq" id="WP_181601171.1">
    <property type="nucleotide sequence ID" value="NZ_CP059378.1"/>
</dbReference>
<dbReference type="EMBL" id="CP059378">
    <property type="protein sequence ID" value="QLY78917.1"/>
    <property type="molecule type" value="Genomic_DNA"/>
</dbReference>
<keyword evidence="2 4" id="KW-0067">ATP-binding</keyword>
<feature type="domain" description="ABC transporter" evidence="3">
    <location>
        <begin position="4"/>
        <end position="235"/>
    </location>
</feature>
<dbReference type="PANTHER" id="PTHR43582:SF2">
    <property type="entry name" value="LINEARMYCIN RESISTANCE ATP-BINDING PROTEIN LNRL"/>
    <property type="match status" value="1"/>
</dbReference>
<evidence type="ECO:0000313" key="4">
    <source>
        <dbReference type="EMBL" id="QLY78917.1"/>
    </source>
</evidence>
<gene>
    <name evidence="4" type="ORF">HZF06_17775</name>
</gene>
<dbReference type="KEGG" id="cint:HZF06_17775"/>
<dbReference type="InterPro" id="IPR003439">
    <property type="entry name" value="ABC_transporter-like_ATP-bd"/>
</dbReference>
<reference evidence="4 5" key="1">
    <citation type="submission" date="2020-07" db="EMBL/GenBank/DDBJ databases">
        <title>Electron transfer.</title>
        <authorList>
            <person name="Huang L."/>
            <person name="Liu X."/>
            <person name="Zhou S."/>
        </authorList>
    </citation>
    <scope>NUCLEOTIDE SEQUENCE [LARGE SCALE GENOMIC DNA]</scope>
    <source>
        <strain evidence="4 5">Lx1</strain>
    </source>
</reference>
<dbReference type="AlphaFoldDB" id="A0A7D6VR40"/>
<dbReference type="PANTHER" id="PTHR43582">
    <property type="entry name" value="LINEARMYCIN RESISTANCE ATP-BINDING PROTEIN LNRL"/>
    <property type="match status" value="1"/>
</dbReference>
<dbReference type="PROSITE" id="PS50893">
    <property type="entry name" value="ABC_TRANSPORTER_2"/>
    <property type="match status" value="1"/>
</dbReference>
<dbReference type="SMART" id="SM00382">
    <property type="entry name" value="AAA"/>
    <property type="match status" value="1"/>
</dbReference>
<dbReference type="Gene3D" id="3.40.50.300">
    <property type="entry name" value="P-loop containing nucleotide triphosphate hydrolases"/>
    <property type="match status" value="1"/>
</dbReference>
<proteinExistence type="predicted"/>
<evidence type="ECO:0000256" key="1">
    <source>
        <dbReference type="ARBA" id="ARBA00022741"/>
    </source>
</evidence>
<accession>A0A7D6VR40</accession>
<organism evidence="4 5">
    <name type="scientific">Clostridium intestinale</name>
    <dbReference type="NCBI Taxonomy" id="36845"/>
    <lineage>
        <taxon>Bacteria</taxon>
        <taxon>Bacillati</taxon>
        <taxon>Bacillota</taxon>
        <taxon>Clostridia</taxon>
        <taxon>Eubacteriales</taxon>
        <taxon>Clostridiaceae</taxon>
        <taxon>Clostridium</taxon>
    </lineage>
</organism>
<sequence length="312" mass="35067">MGIIQLKDVTKRYDDKLAVDNISLDIEEGELFGLLGPNGAGKSTLISMICGLTKLDKGDIIINGSSIKTNPIAAKQNIGLVPQEIALYENISAIDNLKFWGKMYSLKGNLLKERIEEVLEATGLKDRRKEKVSKFSGGMKRRLNIACAVMHYPKIVIMDEPTVGIDPQSRNNILEFTKELNKKHGSTLIYTSHYMEEVEALCSKVCILDEGKVIAKGDQDHIKRMIMNEERVEITISEYKPEIDLTLKKLNSVREVVYKDSKLTVIMQDTQRSIQQIIEVLIKEEIGISDISIKKPTLETVFLSLTGKALRD</sequence>
<dbReference type="InterPro" id="IPR017871">
    <property type="entry name" value="ABC_transporter-like_CS"/>
</dbReference>
<protein>
    <submittedName>
        <fullName evidence="4">ABC transporter ATP-binding protein</fullName>
    </submittedName>
</protein>
<dbReference type="InterPro" id="IPR003593">
    <property type="entry name" value="AAA+_ATPase"/>
</dbReference>
<dbReference type="SUPFAM" id="SSF52540">
    <property type="entry name" value="P-loop containing nucleoside triphosphate hydrolases"/>
    <property type="match status" value="1"/>
</dbReference>
<name>A0A7D6VR40_9CLOT</name>
<evidence type="ECO:0000259" key="3">
    <source>
        <dbReference type="PROSITE" id="PS50893"/>
    </source>
</evidence>
<dbReference type="GO" id="GO:0005524">
    <property type="term" value="F:ATP binding"/>
    <property type="evidence" value="ECO:0007669"/>
    <property type="project" value="UniProtKB-KW"/>
</dbReference>
<dbReference type="Pfam" id="PF00005">
    <property type="entry name" value="ABC_tran"/>
    <property type="match status" value="1"/>
</dbReference>
<evidence type="ECO:0000313" key="5">
    <source>
        <dbReference type="Proteomes" id="UP000512286"/>
    </source>
</evidence>
<dbReference type="Proteomes" id="UP000512286">
    <property type="component" value="Chromosome"/>
</dbReference>
<keyword evidence="1" id="KW-0547">Nucleotide-binding</keyword>